<keyword evidence="1" id="KW-0694">RNA-binding</keyword>
<evidence type="ECO:0000256" key="2">
    <source>
        <dbReference type="SAM" id="MobiDB-lite"/>
    </source>
</evidence>
<dbReference type="PROSITE" id="PS50137">
    <property type="entry name" value="DS_RBD"/>
    <property type="match status" value="2"/>
</dbReference>
<dbReference type="GO" id="GO:0006396">
    <property type="term" value="P:RNA processing"/>
    <property type="evidence" value="ECO:0007669"/>
    <property type="project" value="InterPro"/>
</dbReference>
<feature type="compositionally biased region" description="Polar residues" evidence="2">
    <location>
        <begin position="57"/>
        <end position="69"/>
    </location>
</feature>
<sequence>MALHEPAHQGSSSAVEPSRQRFKRRRLRRSRQKGKVQSSSPMALHSLQADEQDEENMSSGSVKENVSLSDQEDLPPPPAKPWPSHFFSTLKRALDHERHKHGSVYARRAERCASELWACPKRRRQSGMSPPLRNAVSQLHALRPGLEYRLEARTGPLHAPQFVFTVEVNGATFRGVGPTKRQAKLTAARRALHSFIQFPNAWEVHRAMGATTPAFHPDFTADTHDEVFPSDNNEDFIDMTQAASTITTPCSDPSANVLSSSKMSYDIGVLTALVYNGPHHRDNRETVTHQEALCSKLSDTVPSAHELSSQPSISTSLQGLLSSPIPSLCDPPVKVCSWEAPWPQRTDGQLAGPVAGLDSLRPGLRYEVAPTSSHSSQARHNTVVTVAVEGRTFRGTGRCRRQAKARAAQAALRTLFGLSVPRVSWRGMRTTHKQLSKAEAEMLTGLVVGKLFELTNGGATILARHKVLAAIILTEEGTLLRNPRVVSLAMGTKCLTEKFLRTGGTALNDSHGEVLARRALLRFLYSQLQQLTSSSGTSEQTVLERRRWGRFGLRHGVELHLYVSAPPCGAARLACMHMATLSAGSADRHWRRRAHWQLRVKQAGGEGTAPVAGGLHGIPQSWEGMHQGEPLLTMACSDKIARWNVLGLQGALLSHLIEPIYLSSVILGSSYQGSLFARALHQRLAGLSCLPAPYHLNRPRLSSVRGADLRYNGRAPSLSVNWSEGDQELEVVEGVTGMADGGRPSRLCKRSLYDSWLLLQHQLGYSNPGTSRDASYAEAKAAAVHYQKVKERVGNALRMAGLGSWAKKPAEMDQFSLNA</sequence>
<feature type="domain" description="DRBM" evidence="3">
    <location>
        <begin position="147"/>
        <end position="197"/>
    </location>
</feature>
<dbReference type="GO" id="GO:0005730">
    <property type="term" value="C:nucleolus"/>
    <property type="evidence" value="ECO:0007669"/>
    <property type="project" value="TreeGrafter"/>
</dbReference>
<dbReference type="GO" id="GO:0003726">
    <property type="term" value="F:double-stranded RNA adenosine deaminase activity"/>
    <property type="evidence" value="ECO:0007669"/>
    <property type="project" value="TreeGrafter"/>
</dbReference>
<dbReference type="InterPro" id="IPR014720">
    <property type="entry name" value="dsRBD_dom"/>
</dbReference>
<evidence type="ECO:0000313" key="6">
    <source>
        <dbReference type="Proteomes" id="UP000694388"/>
    </source>
</evidence>
<dbReference type="SMART" id="SM00358">
    <property type="entry name" value="DSRM"/>
    <property type="match status" value="2"/>
</dbReference>
<dbReference type="Pfam" id="PF02137">
    <property type="entry name" value="A_deamin"/>
    <property type="match status" value="1"/>
</dbReference>
<dbReference type="GO" id="GO:0006382">
    <property type="term" value="P:adenosine to inosine editing"/>
    <property type="evidence" value="ECO:0007669"/>
    <property type="project" value="TreeGrafter"/>
</dbReference>
<dbReference type="PANTHER" id="PTHR10910">
    <property type="entry name" value="EUKARYOTE SPECIFIC DSRNA BINDING PROTEIN"/>
    <property type="match status" value="1"/>
</dbReference>
<evidence type="ECO:0008006" key="7">
    <source>
        <dbReference type="Google" id="ProtNLM"/>
    </source>
</evidence>
<reference evidence="5" key="2">
    <citation type="submission" date="2025-09" db="UniProtKB">
        <authorList>
            <consortium name="Ensembl"/>
        </authorList>
    </citation>
    <scope>IDENTIFICATION</scope>
</reference>
<dbReference type="PROSITE" id="PS50141">
    <property type="entry name" value="A_DEAMIN_EDITASE"/>
    <property type="match status" value="1"/>
</dbReference>
<evidence type="ECO:0000313" key="5">
    <source>
        <dbReference type="Ensembl" id="ENSEBUP00000011352.1"/>
    </source>
</evidence>
<proteinExistence type="predicted"/>
<accession>A0A8C4Q8F7</accession>
<dbReference type="Gene3D" id="3.30.160.20">
    <property type="match status" value="2"/>
</dbReference>
<dbReference type="InterPro" id="IPR002466">
    <property type="entry name" value="A_deamin"/>
</dbReference>
<keyword evidence="6" id="KW-1185">Reference proteome</keyword>
<feature type="compositionally biased region" description="Basic residues" evidence="2">
    <location>
        <begin position="20"/>
        <end position="34"/>
    </location>
</feature>
<organism evidence="5 6">
    <name type="scientific">Eptatretus burgeri</name>
    <name type="common">Inshore hagfish</name>
    <dbReference type="NCBI Taxonomy" id="7764"/>
    <lineage>
        <taxon>Eukaryota</taxon>
        <taxon>Metazoa</taxon>
        <taxon>Chordata</taxon>
        <taxon>Craniata</taxon>
        <taxon>Vertebrata</taxon>
        <taxon>Cyclostomata</taxon>
        <taxon>Myxini</taxon>
        <taxon>Myxiniformes</taxon>
        <taxon>Myxinidae</taxon>
        <taxon>Eptatretinae</taxon>
        <taxon>Eptatretus</taxon>
    </lineage>
</organism>
<dbReference type="Proteomes" id="UP000694388">
    <property type="component" value="Unplaced"/>
</dbReference>
<evidence type="ECO:0000259" key="3">
    <source>
        <dbReference type="PROSITE" id="PS50137"/>
    </source>
</evidence>
<feature type="region of interest" description="Disordered" evidence="2">
    <location>
        <begin position="1"/>
        <end position="85"/>
    </location>
</feature>
<dbReference type="SUPFAM" id="SSF54768">
    <property type="entry name" value="dsRNA-binding domain-like"/>
    <property type="match status" value="2"/>
</dbReference>
<feature type="domain" description="DRBM" evidence="3">
    <location>
        <begin position="366"/>
        <end position="417"/>
    </location>
</feature>
<dbReference type="PANTHER" id="PTHR10910:SF62">
    <property type="entry name" value="AT07585P-RELATED"/>
    <property type="match status" value="1"/>
</dbReference>
<protein>
    <recommendedName>
        <fullName evidence="7">Double-stranded RNA-specific editase B2</fullName>
    </recommendedName>
</protein>
<name>A0A8C4Q8F7_EPTBU</name>
<dbReference type="Pfam" id="PF00035">
    <property type="entry name" value="dsrm"/>
    <property type="match status" value="1"/>
</dbReference>
<feature type="domain" description="A to I editase" evidence="4">
    <location>
        <begin position="487"/>
        <end position="815"/>
    </location>
</feature>
<dbReference type="AlphaFoldDB" id="A0A8C4Q8F7"/>
<evidence type="ECO:0000256" key="1">
    <source>
        <dbReference type="PROSITE-ProRule" id="PRU00266"/>
    </source>
</evidence>
<evidence type="ECO:0000259" key="4">
    <source>
        <dbReference type="PROSITE" id="PS50141"/>
    </source>
</evidence>
<dbReference type="Ensembl" id="ENSEBUT00000011920.1">
    <property type="protein sequence ID" value="ENSEBUP00000011352.1"/>
    <property type="gene ID" value="ENSEBUG00000007277.1"/>
</dbReference>
<reference evidence="5" key="1">
    <citation type="submission" date="2025-08" db="UniProtKB">
        <authorList>
            <consortium name="Ensembl"/>
        </authorList>
    </citation>
    <scope>IDENTIFICATION</scope>
</reference>
<dbReference type="GO" id="GO:0008251">
    <property type="term" value="F:tRNA-specific adenosine deaminase activity"/>
    <property type="evidence" value="ECO:0007669"/>
    <property type="project" value="TreeGrafter"/>
</dbReference>
<dbReference type="GO" id="GO:0005737">
    <property type="term" value="C:cytoplasm"/>
    <property type="evidence" value="ECO:0007669"/>
    <property type="project" value="TreeGrafter"/>
</dbReference>
<dbReference type="GO" id="GO:0003725">
    <property type="term" value="F:double-stranded RNA binding"/>
    <property type="evidence" value="ECO:0007669"/>
    <property type="project" value="TreeGrafter"/>
</dbReference>
<dbReference type="SMART" id="SM00552">
    <property type="entry name" value="ADEAMc"/>
    <property type="match status" value="1"/>
</dbReference>
<dbReference type="GeneTree" id="ENSGT00940000155992"/>